<evidence type="ECO:0000313" key="2">
    <source>
        <dbReference type="Proteomes" id="UP000775872"/>
    </source>
</evidence>
<dbReference type="EMBL" id="CABFOC020000031">
    <property type="protein sequence ID" value="CAH0047823.1"/>
    <property type="molecule type" value="Genomic_DNA"/>
</dbReference>
<comment type="caution">
    <text evidence="1">The sequence shown here is derived from an EMBL/GenBank/DDBJ whole genome shotgun (WGS) entry which is preliminary data.</text>
</comment>
<dbReference type="AlphaFoldDB" id="A0A9N9Z2D9"/>
<gene>
    <name evidence="1" type="ORF">CSOL1703_00013845</name>
</gene>
<protein>
    <submittedName>
        <fullName evidence="1">Uncharacterized protein</fullName>
    </submittedName>
</protein>
<organism evidence="1 2">
    <name type="scientific">Clonostachys solani</name>
    <dbReference type="NCBI Taxonomy" id="160281"/>
    <lineage>
        <taxon>Eukaryota</taxon>
        <taxon>Fungi</taxon>
        <taxon>Dikarya</taxon>
        <taxon>Ascomycota</taxon>
        <taxon>Pezizomycotina</taxon>
        <taxon>Sordariomycetes</taxon>
        <taxon>Hypocreomycetidae</taxon>
        <taxon>Hypocreales</taxon>
        <taxon>Bionectriaceae</taxon>
        <taxon>Clonostachys</taxon>
    </lineage>
</organism>
<name>A0A9N9Z2D9_9HYPO</name>
<dbReference type="Proteomes" id="UP000775872">
    <property type="component" value="Unassembled WGS sequence"/>
</dbReference>
<keyword evidence="2" id="KW-1185">Reference proteome</keyword>
<dbReference type="OrthoDB" id="5427059at2759"/>
<proteinExistence type="predicted"/>
<reference evidence="1" key="1">
    <citation type="submission" date="2021-10" db="EMBL/GenBank/DDBJ databases">
        <authorList>
            <person name="Piombo E."/>
        </authorList>
    </citation>
    <scope>NUCLEOTIDE SEQUENCE</scope>
</reference>
<accession>A0A9N9Z2D9</accession>
<sequence length="449" mass="50036">MASSSAISQVPSDIIAYILSHLETIEDLSVVIQSHRIFLNAFNDGPCSIARAIVKSQVPSDAAPLLVAVLEASRIDHGAGIDTSREILNRFRRAISNPSQSQPTSFFLSKLSLSELAFCSRNYVTAESLAHKLAAEVKPIAIQKLDFGCSALPHLTSTEKTRLVRAFLRFQLLCYLFCPPASACPSSDDGDWKKRAYMNKMRFLSFDELAWHDVDWGELPVDNNIEPEGNLRLQGFLSRGLGLLDEIARTDSYASRARLLRLDDCPLLDYERLPSQQFSHFFPSQFVVDSLGHLRLQDWTADQLGLLSEGGDGPRDSTGSSSCLVWLGANAGRNILGQRSDVQDMNDDTNLWQLGYNIWDWEFQDSTPSTSVVKKACREMRSMPPPFKPGMQYDDEAISRSQSQRSDIWLAGGRGYWPMGGAIDFGGIQGLSPEKMADLLHKWDTNMDM</sequence>
<evidence type="ECO:0000313" key="1">
    <source>
        <dbReference type="EMBL" id="CAH0047823.1"/>
    </source>
</evidence>